<dbReference type="EMBL" id="AGSI01000009">
    <property type="protein sequence ID" value="EIE22687.1"/>
    <property type="molecule type" value="Genomic_DNA"/>
</dbReference>
<evidence type="ECO:0000256" key="1">
    <source>
        <dbReference type="SAM" id="SignalP"/>
    </source>
</evidence>
<dbReference type="OrthoDB" id="286233at2759"/>
<dbReference type="AlphaFoldDB" id="I0YWB8"/>
<feature type="chain" id="PRO_5003636471" description="MalT-like TPR region domain-containing protein" evidence="1">
    <location>
        <begin position="21"/>
        <end position="230"/>
    </location>
</feature>
<proteinExistence type="predicted"/>
<dbReference type="InterPro" id="IPR044243">
    <property type="entry name" value="FLU"/>
</dbReference>
<keyword evidence="1" id="KW-0732">Signal</keyword>
<name>I0YWB8_COCSC</name>
<gene>
    <name evidence="2" type="ORF">COCSUDRAFT_63825</name>
</gene>
<dbReference type="KEGG" id="csl:COCSUDRAFT_63825"/>
<dbReference type="GeneID" id="17040674"/>
<evidence type="ECO:0000313" key="2">
    <source>
        <dbReference type="EMBL" id="EIE22687.1"/>
    </source>
</evidence>
<sequence>MLIGLQAFALVGCLVTGTLARRRRIEVEGLNNRLRQINAELLQRSSVEELVCSADEDREAVLAYRNALENALDAPAAAHPMEGYGPDNMSMAQARRTLSGLLRKGKEALRENDAGEAVLAARQALKIARELMDVRAERAVLRLLARGYRADGNLERSLKALQQSLELSSKLEEASGDVDVLGAIGDLYTDLGDLERAAEASCTHIFRAYYDRCIKAIQEDPSSTSSMWDC</sequence>
<organism evidence="2 3">
    <name type="scientific">Coccomyxa subellipsoidea (strain C-169)</name>
    <name type="common">Green microalga</name>
    <dbReference type="NCBI Taxonomy" id="574566"/>
    <lineage>
        <taxon>Eukaryota</taxon>
        <taxon>Viridiplantae</taxon>
        <taxon>Chlorophyta</taxon>
        <taxon>core chlorophytes</taxon>
        <taxon>Trebouxiophyceae</taxon>
        <taxon>Trebouxiophyceae incertae sedis</taxon>
        <taxon>Coccomyxaceae</taxon>
        <taxon>Coccomyxa</taxon>
        <taxon>Coccomyxa subellipsoidea</taxon>
    </lineage>
</organism>
<dbReference type="RefSeq" id="XP_005647231.1">
    <property type="nucleotide sequence ID" value="XM_005647174.1"/>
</dbReference>
<evidence type="ECO:0008006" key="4">
    <source>
        <dbReference type="Google" id="ProtNLM"/>
    </source>
</evidence>
<dbReference type="GO" id="GO:0015995">
    <property type="term" value="P:chlorophyll biosynthetic process"/>
    <property type="evidence" value="ECO:0007669"/>
    <property type="project" value="InterPro"/>
</dbReference>
<dbReference type="SUPFAM" id="SSF48452">
    <property type="entry name" value="TPR-like"/>
    <property type="match status" value="1"/>
</dbReference>
<dbReference type="PANTHER" id="PTHR47310:SF2">
    <property type="entry name" value="PROTEIN FLUORESCENT IN BLUE LIGHT, CHLOROPLASTIC"/>
    <property type="match status" value="1"/>
</dbReference>
<dbReference type="PANTHER" id="PTHR47310">
    <property type="entry name" value="PROTEIN FLUORESCENT IN BLUE LIGHT, CHLOROPLASTIC"/>
    <property type="match status" value="1"/>
</dbReference>
<protein>
    <recommendedName>
        <fullName evidence="4">MalT-like TPR region domain-containing protein</fullName>
    </recommendedName>
</protein>
<dbReference type="Gene3D" id="1.25.40.10">
    <property type="entry name" value="Tetratricopeptide repeat domain"/>
    <property type="match status" value="1"/>
</dbReference>
<keyword evidence="3" id="KW-1185">Reference proteome</keyword>
<dbReference type="InterPro" id="IPR011990">
    <property type="entry name" value="TPR-like_helical_dom_sf"/>
</dbReference>
<evidence type="ECO:0000313" key="3">
    <source>
        <dbReference type="Proteomes" id="UP000007264"/>
    </source>
</evidence>
<accession>I0YWB8</accession>
<dbReference type="Proteomes" id="UP000007264">
    <property type="component" value="Unassembled WGS sequence"/>
</dbReference>
<reference evidence="2 3" key="1">
    <citation type="journal article" date="2012" name="Genome Biol.">
        <title>The genome of the polar eukaryotic microalga coccomyxa subellipsoidea reveals traits of cold adaptation.</title>
        <authorList>
            <person name="Blanc G."/>
            <person name="Agarkova I."/>
            <person name="Grimwood J."/>
            <person name="Kuo A."/>
            <person name="Brueggeman A."/>
            <person name="Dunigan D."/>
            <person name="Gurnon J."/>
            <person name="Ladunga I."/>
            <person name="Lindquist E."/>
            <person name="Lucas S."/>
            <person name="Pangilinan J."/>
            <person name="Proschold T."/>
            <person name="Salamov A."/>
            <person name="Schmutz J."/>
            <person name="Weeks D."/>
            <person name="Yamada T."/>
            <person name="Claverie J.M."/>
            <person name="Grigoriev I."/>
            <person name="Van Etten J."/>
            <person name="Lomsadze A."/>
            <person name="Borodovsky M."/>
        </authorList>
    </citation>
    <scope>NUCLEOTIDE SEQUENCE [LARGE SCALE GENOMIC DNA]</scope>
    <source>
        <strain evidence="2 3">C-169</strain>
    </source>
</reference>
<feature type="signal peptide" evidence="1">
    <location>
        <begin position="1"/>
        <end position="20"/>
    </location>
</feature>
<dbReference type="eggNOG" id="ENOG502SX8B">
    <property type="taxonomic scope" value="Eukaryota"/>
</dbReference>
<comment type="caution">
    <text evidence="2">The sequence shown here is derived from an EMBL/GenBank/DDBJ whole genome shotgun (WGS) entry which is preliminary data.</text>
</comment>